<dbReference type="Proteomes" id="UP001165065">
    <property type="component" value="Unassembled WGS sequence"/>
</dbReference>
<dbReference type="SUPFAM" id="SSF52833">
    <property type="entry name" value="Thioredoxin-like"/>
    <property type="match status" value="1"/>
</dbReference>
<dbReference type="AlphaFoldDB" id="A0A9W7L5J6"/>
<reference evidence="3" key="1">
    <citation type="journal article" date="2023" name="Commun. Biol.">
        <title>Genome analysis of Parmales, the sister group of diatoms, reveals the evolutionary specialization of diatoms from phago-mixotrophs to photoautotrophs.</title>
        <authorList>
            <person name="Ban H."/>
            <person name="Sato S."/>
            <person name="Yoshikawa S."/>
            <person name="Yamada K."/>
            <person name="Nakamura Y."/>
            <person name="Ichinomiya M."/>
            <person name="Sato N."/>
            <person name="Blanc-Mathieu R."/>
            <person name="Endo H."/>
            <person name="Kuwata A."/>
            <person name="Ogata H."/>
        </authorList>
    </citation>
    <scope>NUCLEOTIDE SEQUENCE [LARGE SCALE GENOMIC DNA]</scope>
</reference>
<gene>
    <name evidence="2" type="ORF">TrCOL_g3334</name>
</gene>
<comment type="caution">
    <text evidence="2">The sequence shown here is derived from an EMBL/GenBank/DDBJ whole genome shotgun (WGS) entry which is preliminary data.</text>
</comment>
<feature type="transmembrane region" description="Helical" evidence="1">
    <location>
        <begin position="20"/>
        <end position="41"/>
    </location>
</feature>
<dbReference type="EMBL" id="BRYA01000011">
    <property type="protein sequence ID" value="GMI31769.1"/>
    <property type="molecule type" value="Genomic_DNA"/>
</dbReference>
<accession>A0A9W7L5J6</accession>
<evidence type="ECO:0000313" key="3">
    <source>
        <dbReference type="Proteomes" id="UP001165065"/>
    </source>
</evidence>
<sequence>MSNFLKVSPIVSFLKRAWNPMAFAQAISLGGLGMCLTLSIVPFKNLGLRDYAFPLAVAVYVYWRNGVLNQQELGAEDGSQENDVEDRKCPRLGGRSVEYVNGPSPPPFSSGTQVNPVWNVLFVFSTTCKHSRSNFSGFVSAAQNFVGGGCSFVALTRDGKENAEKFVDSVTSGGRAKVRGIEKISVAVDIGGDVIGKLQRQFKIDTVPHCYVVKNGVVEWDGHPSSLESTLALMVGFWED</sequence>
<keyword evidence="1" id="KW-0812">Transmembrane</keyword>
<keyword evidence="1" id="KW-1133">Transmembrane helix</keyword>
<dbReference type="InterPro" id="IPR036249">
    <property type="entry name" value="Thioredoxin-like_sf"/>
</dbReference>
<proteinExistence type="predicted"/>
<keyword evidence="3" id="KW-1185">Reference proteome</keyword>
<evidence type="ECO:0008006" key="4">
    <source>
        <dbReference type="Google" id="ProtNLM"/>
    </source>
</evidence>
<evidence type="ECO:0000313" key="2">
    <source>
        <dbReference type="EMBL" id="GMI31769.1"/>
    </source>
</evidence>
<dbReference type="OrthoDB" id="198633at2759"/>
<organism evidence="2 3">
    <name type="scientific">Triparma columacea</name>
    <dbReference type="NCBI Taxonomy" id="722753"/>
    <lineage>
        <taxon>Eukaryota</taxon>
        <taxon>Sar</taxon>
        <taxon>Stramenopiles</taxon>
        <taxon>Ochrophyta</taxon>
        <taxon>Bolidophyceae</taxon>
        <taxon>Parmales</taxon>
        <taxon>Triparmaceae</taxon>
        <taxon>Triparma</taxon>
    </lineage>
</organism>
<protein>
    <recommendedName>
        <fullName evidence="4">Thioredoxin domain-containing protein</fullName>
    </recommendedName>
</protein>
<dbReference type="Gene3D" id="3.40.30.10">
    <property type="entry name" value="Glutaredoxin"/>
    <property type="match status" value="1"/>
</dbReference>
<name>A0A9W7L5J6_9STRA</name>
<evidence type="ECO:0000256" key="1">
    <source>
        <dbReference type="SAM" id="Phobius"/>
    </source>
</evidence>
<keyword evidence="1" id="KW-0472">Membrane</keyword>